<organism evidence="2 3">
    <name type="scientific">Motilibacter deserti</name>
    <dbReference type="NCBI Taxonomy" id="2714956"/>
    <lineage>
        <taxon>Bacteria</taxon>
        <taxon>Bacillati</taxon>
        <taxon>Actinomycetota</taxon>
        <taxon>Actinomycetes</taxon>
        <taxon>Motilibacterales</taxon>
        <taxon>Motilibacteraceae</taxon>
        <taxon>Motilibacter</taxon>
    </lineage>
</organism>
<feature type="transmembrane region" description="Helical" evidence="1">
    <location>
        <begin position="43"/>
        <end position="62"/>
    </location>
</feature>
<name>A0ABX0GTB9_9ACTN</name>
<accession>A0ABX0GTB9</accession>
<gene>
    <name evidence="2" type="ORF">G9H71_03895</name>
</gene>
<evidence type="ECO:0000256" key="1">
    <source>
        <dbReference type="SAM" id="Phobius"/>
    </source>
</evidence>
<dbReference type="Proteomes" id="UP000800981">
    <property type="component" value="Unassembled WGS sequence"/>
</dbReference>
<comment type="caution">
    <text evidence="2">The sequence shown here is derived from an EMBL/GenBank/DDBJ whole genome shotgun (WGS) entry which is preliminary data.</text>
</comment>
<evidence type="ECO:0000313" key="2">
    <source>
        <dbReference type="EMBL" id="NHC12917.1"/>
    </source>
</evidence>
<keyword evidence="3" id="KW-1185">Reference proteome</keyword>
<protein>
    <submittedName>
        <fullName evidence="2">Uncharacterized protein</fullName>
    </submittedName>
</protein>
<dbReference type="RefSeq" id="WP_166276088.1">
    <property type="nucleotide sequence ID" value="NZ_JAANNP010000001.1"/>
</dbReference>
<keyword evidence="1" id="KW-0472">Membrane</keyword>
<reference evidence="2 3" key="1">
    <citation type="submission" date="2020-03" db="EMBL/GenBank/DDBJ databases">
        <title>Two novel Motilibacter sp.</title>
        <authorList>
            <person name="Liu S."/>
        </authorList>
    </citation>
    <scope>NUCLEOTIDE SEQUENCE [LARGE SCALE GENOMIC DNA]</scope>
    <source>
        <strain evidence="2 3">E257</strain>
    </source>
</reference>
<keyword evidence="1" id="KW-0812">Transmembrane</keyword>
<evidence type="ECO:0000313" key="3">
    <source>
        <dbReference type="Proteomes" id="UP000800981"/>
    </source>
</evidence>
<sequence length="63" mass="6737">MVTAYDRRSPRPVCAACNSPVDEGNCPTCRRWRPEPPGGPSPALLAGIAAALFVVWMLLLALT</sequence>
<proteinExistence type="predicted"/>
<keyword evidence="1" id="KW-1133">Transmembrane helix</keyword>
<dbReference type="EMBL" id="JAANNP010000001">
    <property type="protein sequence ID" value="NHC12917.1"/>
    <property type="molecule type" value="Genomic_DNA"/>
</dbReference>